<keyword evidence="4" id="KW-0720">Serine protease</keyword>
<gene>
    <name evidence="5" type="ORF">WAK64_12940</name>
</gene>
<dbReference type="Gene3D" id="3.40.50.880">
    <property type="match status" value="1"/>
</dbReference>
<proteinExistence type="inferred from homology"/>
<accession>A0ABU8HFM9</accession>
<reference evidence="5 6" key="1">
    <citation type="journal article" date="2018" name="J. Microbiol.">
        <title>Bacillus spongiae sp. nov., isolated from sponge of Jeju Island.</title>
        <authorList>
            <person name="Lee G.E."/>
            <person name="Im W.T."/>
            <person name="Park J.S."/>
        </authorList>
    </citation>
    <scope>NUCLEOTIDE SEQUENCE [LARGE SCALE GENOMIC DNA]</scope>
    <source>
        <strain evidence="5 6">135PIL107-10</strain>
    </source>
</reference>
<evidence type="ECO:0000313" key="5">
    <source>
        <dbReference type="EMBL" id="MEI5907962.1"/>
    </source>
</evidence>
<evidence type="ECO:0000256" key="2">
    <source>
        <dbReference type="ARBA" id="ARBA00022670"/>
    </source>
</evidence>
<comment type="caution">
    <text evidence="5">The sequence shown here is derived from an EMBL/GenBank/DDBJ whole genome shotgun (WGS) entry which is preliminary data.</text>
</comment>
<dbReference type="InterPro" id="IPR005320">
    <property type="entry name" value="Peptidase_S51"/>
</dbReference>
<evidence type="ECO:0000256" key="3">
    <source>
        <dbReference type="ARBA" id="ARBA00022801"/>
    </source>
</evidence>
<dbReference type="InterPro" id="IPR029062">
    <property type="entry name" value="Class_I_gatase-like"/>
</dbReference>
<comment type="similarity">
    <text evidence="1">Belongs to the peptidase S51 family.</text>
</comment>
<keyword evidence="2" id="KW-0645">Protease</keyword>
<name>A0ABU8HFM9_9BACI</name>
<dbReference type="EMBL" id="JBBAXC010000010">
    <property type="protein sequence ID" value="MEI5907962.1"/>
    <property type="molecule type" value="Genomic_DNA"/>
</dbReference>
<dbReference type="Pfam" id="PF03575">
    <property type="entry name" value="Peptidase_S51"/>
    <property type="match status" value="1"/>
</dbReference>
<sequence>MFIGVGLLCIIIGISTGSINKAKKVVLAKDINDNIPPLSIYDGIGLVDINIEPHIDSARKKHIEEDIYEATRFITIYGVYDNSFIKIVNDKMDIFGTYIKYENIEDRQRLIPK</sequence>
<dbReference type="RefSeq" id="WP_336587404.1">
    <property type="nucleotide sequence ID" value="NZ_JBBAXC010000010.1"/>
</dbReference>
<keyword evidence="3" id="KW-0378">Hydrolase</keyword>
<protein>
    <submittedName>
        <fullName evidence="5">Type 1 glutamine amidotransferase-like domain-containing protein</fullName>
    </submittedName>
</protein>
<keyword evidence="6" id="KW-1185">Reference proteome</keyword>
<organism evidence="5 6">
    <name type="scientific">Bacillus spongiae</name>
    <dbReference type="NCBI Taxonomy" id="2683610"/>
    <lineage>
        <taxon>Bacteria</taxon>
        <taxon>Bacillati</taxon>
        <taxon>Bacillota</taxon>
        <taxon>Bacilli</taxon>
        <taxon>Bacillales</taxon>
        <taxon>Bacillaceae</taxon>
        <taxon>Bacillus</taxon>
    </lineage>
</organism>
<evidence type="ECO:0000313" key="6">
    <source>
        <dbReference type="Proteomes" id="UP001312865"/>
    </source>
</evidence>
<dbReference type="Proteomes" id="UP001312865">
    <property type="component" value="Unassembled WGS sequence"/>
</dbReference>
<evidence type="ECO:0000256" key="1">
    <source>
        <dbReference type="ARBA" id="ARBA00006534"/>
    </source>
</evidence>
<evidence type="ECO:0000256" key="4">
    <source>
        <dbReference type="ARBA" id="ARBA00022825"/>
    </source>
</evidence>